<accession>A0A6L2P1D3</accession>
<feature type="coiled-coil region" evidence="1">
    <location>
        <begin position="595"/>
        <end position="636"/>
    </location>
</feature>
<evidence type="ECO:0000256" key="1">
    <source>
        <dbReference type="SAM" id="Coils"/>
    </source>
</evidence>
<sequence length="730" mass="83731">MGDENPIRTLEDYSRPSHEGYRNTIELPKGNNVDPSQHGRILLIVSLLNSFHRKGLQYSKMTSWCSNNIKESLFLKYGLVSRTYSKKSLIMASIFSSESKPFMTMSIPPQDEPLTNRPVYSMENPKQAFIKYASSRADEAGGKWMEDPELFTLPCRLEDSKPFDTFVDLGACVNINVLYLFKKLNKGLLEETDHVFRLADGTKSYPVGIVRDVEVHIGRLKLLNDFYVIDMKKDPETPLLVGRGFLATTNAVIDCRKAKIAVGEVITRLIFSVKGIKLEHIIVAGAENCPRMLEKSMYDSGASRIRLFIKEKKHETNIILHGLPPDVYALVNHQEVAKDIWDRVKLLMKGIELSYQEHECRLYNLFEKFAYVQGETLQHKQHAKEVHIMRKRYLDPLALVASSPTLYNPSQSPQHSEHRLILEIKQPFKMAELQFNKFKEDKIRVMRKAYGETVYSAKRPRNAAWFKEKLILFEAQEIGQILDEEQFVFLENLGISKAPVAQHKIPQDLAFQTKALDAYDSDYDELSSAKAVLMENLSSCDLKVLSEDNLCENQNAFTFTQLFELNALKAQSQEKDTIIRKLTDGIKSLNGKDSLENVKKDIDEIETINIELEHSVAKLLSENEKLRKEREYLKSIYKDQFGSIRKTRVQSKNHCDSLIAQINAKSVENLDLNAQLQAKRLKNNKDAHEVYIDKTIENTDTLRGIVKRARTQNPSKPLLELMQCFYPAKL</sequence>
<name>A0A6L2P1D3_TANCI</name>
<dbReference type="Gene3D" id="2.40.70.10">
    <property type="entry name" value="Acid Proteases"/>
    <property type="match status" value="1"/>
</dbReference>
<protein>
    <recommendedName>
        <fullName evidence="4">Reverse transcriptase domain-containing protein</fullName>
    </recommendedName>
</protein>
<evidence type="ECO:0000313" key="3">
    <source>
        <dbReference type="EMBL" id="GEU90795.1"/>
    </source>
</evidence>
<keyword evidence="1" id="KW-0175">Coiled coil</keyword>
<feature type="compositionally biased region" description="Basic and acidic residues" evidence="2">
    <location>
        <begin position="1"/>
        <end position="21"/>
    </location>
</feature>
<proteinExistence type="predicted"/>
<gene>
    <name evidence="3" type="ORF">Tci_062773</name>
</gene>
<evidence type="ECO:0000256" key="2">
    <source>
        <dbReference type="SAM" id="MobiDB-lite"/>
    </source>
</evidence>
<feature type="region of interest" description="Disordered" evidence="2">
    <location>
        <begin position="1"/>
        <end position="32"/>
    </location>
</feature>
<dbReference type="EMBL" id="BKCJ010010264">
    <property type="protein sequence ID" value="GEU90795.1"/>
    <property type="molecule type" value="Genomic_DNA"/>
</dbReference>
<reference evidence="3" key="1">
    <citation type="journal article" date="2019" name="Sci. Rep.">
        <title>Draft genome of Tanacetum cinerariifolium, the natural source of mosquito coil.</title>
        <authorList>
            <person name="Yamashiro T."/>
            <person name="Shiraishi A."/>
            <person name="Satake H."/>
            <person name="Nakayama K."/>
        </authorList>
    </citation>
    <scope>NUCLEOTIDE SEQUENCE</scope>
</reference>
<dbReference type="PANTHER" id="PTHR33067:SF9">
    <property type="entry name" value="RNA-DIRECTED DNA POLYMERASE"/>
    <property type="match status" value="1"/>
</dbReference>
<dbReference type="InterPro" id="IPR021109">
    <property type="entry name" value="Peptidase_aspartic_dom_sf"/>
</dbReference>
<organism evidence="3">
    <name type="scientific">Tanacetum cinerariifolium</name>
    <name type="common">Dalmatian daisy</name>
    <name type="synonym">Chrysanthemum cinerariifolium</name>
    <dbReference type="NCBI Taxonomy" id="118510"/>
    <lineage>
        <taxon>Eukaryota</taxon>
        <taxon>Viridiplantae</taxon>
        <taxon>Streptophyta</taxon>
        <taxon>Embryophyta</taxon>
        <taxon>Tracheophyta</taxon>
        <taxon>Spermatophyta</taxon>
        <taxon>Magnoliopsida</taxon>
        <taxon>eudicotyledons</taxon>
        <taxon>Gunneridae</taxon>
        <taxon>Pentapetalae</taxon>
        <taxon>asterids</taxon>
        <taxon>campanulids</taxon>
        <taxon>Asterales</taxon>
        <taxon>Asteraceae</taxon>
        <taxon>Asteroideae</taxon>
        <taxon>Anthemideae</taxon>
        <taxon>Anthemidinae</taxon>
        <taxon>Tanacetum</taxon>
    </lineage>
</organism>
<dbReference type="CDD" id="cd00303">
    <property type="entry name" value="retropepsin_like"/>
    <property type="match status" value="1"/>
</dbReference>
<dbReference type="PANTHER" id="PTHR33067">
    <property type="entry name" value="RNA-DIRECTED DNA POLYMERASE-RELATED"/>
    <property type="match status" value="1"/>
</dbReference>
<comment type="caution">
    <text evidence="3">The sequence shown here is derived from an EMBL/GenBank/DDBJ whole genome shotgun (WGS) entry which is preliminary data.</text>
</comment>
<evidence type="ECO:0008006" key="4">
    <source>
        <dbReference type="Google" id="ProtNLM"/>
    </source>
</evidence>
<dbReference type="AlphaFoldDB" id="A0A6L2P1D3"/>